<dbReference type="EMBL" id="PCSQ01000049">
    <property type="protein sequence ID" value="PIP52359.1"/>
    <property type="molecule type" value="Genomic_DNA"/>
</dbReference>
<dbReference type="GO" id="GO:0006974">
    <property type="term" value="P:DNA damage response"/>
    <property type="evidence" value="ECO:0007669"/>
    <property type="project" value="TreeGrafter"/>
</dbReference>
<dbReference type="Pfam" id="PF04402">
    <property type="entry name" value="SIMPL"/>
    <property type="match status" value="1"/>
</dbReference>
<proteinExistence type="predicted"/>
<sequence length="185" mass="20297">MKLILVLLFPVLLVVGSWYTPWSRPQGTITVSGEAKQQIDNQIARFNVSVSQTDKDKQTAVEAVNAEMDKIIKAVKAFGIESKDLTTQNVSVYETAEPEILIYPPRPRSGEKEWQASNSLEIILREVDQASALTDLLQGFPLAQVSGPSFSLDNASDNDTELLTQAVEPGSSQTSKTVTVVFELK</sequence>
<protein>
    <recommendedName>
        <fullName evidence="3">SIMPL domain-containing protein</fullName>
    </recommendedName>
</protein>
<dbReference type="Gene3D" id="3.30.70.2970">
    <property type="entry name" value="Protein of unknown function (DUF541), domain 2"/>
    <property type="match status" value="1"/>
</dbReference>
<gene>
    <name evidence="1" type="ORF">COX09_02015</name>
</gene>
<comment type="caution">
    <text evidence="1">The sequence shown here is derived from an EMBL/GenBank/DDBJ whole genome shotgun (WGS) entry which is preliminary data.</text>
</comment>
<dbReference type="PANTHER" id="PTHR34387:SF2">
    <property type="entry name" value="SLR1258 PROTEIN"/>
    <property type="match status" value="1"/>
</dbReference>
<evidence type="ECO:0000313" key="1">
    <source>
        <dbReference type="EMBL" id="PIP52359.1"/>
    </source>
</evidence>
<dbReference type="InterPro" id="IPR052022">
    <property type="entry name" value="26kDa_periplasmic_antigen"/>
</dbReference>
<dbReference type="InterPro" id="IPR007497">
    <property type="entry name" value="SIMPL/DUF541"/>
</dbReference>
<evidence type="ECO:0000313" key="2">
    <source>
        <dbReference type="Proteomes" id="UP000231081"/>
    </source>
</evidence>
<dbReference type="PANTHER" id="PTHR34387">
    <property type="entry name" value="SLR1258 PROTEIN"/>
    <property type="match status" value="1"/>
</dbReference>
<dbReference type="AlphaFoldDB" id="A0A2H0B3Y1"/>
<accession>A0A2H0B3Y1</accession>
<dbReference type="Proteomes" id="UP000231081">
    <property type="component" value="Unassembled WGS sequence"/>
</dbReference>
<evidence type="ECO:0008006" key="3">
    <source>
        <dbReference type="Google" id="ProtNLM"/>
    </source>
</evidence>
<organism evidence="1 2">
    <name type="scientific">Candidatus Beckwithbacteria bacterium CG23_combo_of_CG06-09_8_20_14_all_47_9</name>
    <dbReference type="NCBI Taxonomy" id="1974498"/>
    <lineage>
        <taxon>Bacteria</taxon>
        <taxon>Candidatus Beckwithiibacteriota</taxon>
    </lineage>
</organism>
<name>A0A2H0B3Y1_9BACT</name>
<reference evidence="1 2" key="1">
    <citation type="submission" date="2017-09" db="EMBL/GenBank/DDBJ databases">
        <title>Depth-based differentiation of microbial function through sediment-hosted aquifers and enrichment of novel symbionts in the deep terrestrial subsurface.</title>
        <authorList>
            <person name="Probst A.J."/>
            <person name="Ladd B."/>
            <person name="Jarett J.K."/>
            <person name="Geller-Mcgrath D.E."/>
            <person name="Sieber C.M."/>
            <person name="Emerson J.B."/>
            <person name="Anantharaman K."/>
            <person name="Thomas B.C."/>
            <person name="Malmstrom R."/>
            <person name="Stieglmeier M."/>
            <person name="Klingl A."/>
            <person name="Woyke T."/>
            <person name="Ryan C.M."/>
            <person name="Banfield J.F."/>
        </authorList>
    </citation>
    <scope>NUCLEOTIDE SEQUENCE [LARGE SCALE GENOMIC DNA]</scope>
    <source>
        <strain evidence="1">CG23_combo_of_CG06-09_8_20_14_all_47_9</strain>
    </source>
</reference>